<comment type="caution">
    <text evidence="1">The sequence shown here is derived from an EMBL/GenBank/DDBJ whole genome shotgun (WGS) entry which is preliminary data.</text>
</comment>
<dbReference type="AlphaFoldDB" id="A0AA36HV88"/>
<keyword evidence="2" id="KW-1185">Reference proteome</keyword>
<evidence type="ECO:0000313" key="1">
    <source>
        <dbReference type="EMBL" id="CAJ1375979.1"/>
    </source>
</evidence>
<reference evidence="1" key="1">
    <citation type="submission" date="2023-08" db="EMBL/GenBank/DDBJ databases">
        <authorList>
            <person name="Chen Y."/>
            <person name="Shah S."/>
            <person name="Dougan E. K."/>
            <person name="Thang M."/>
            <person name="Chan C."/>
        </authorList>
    </citation>
    <scope>NUCLEOTIDE SEQUENCE</scope>
</reference>
<dbReference type="Proteomes" id="UP001178507">
    <property type="component" value="Unassembled WGS sequence"/>
</dbReference>
<proteinExistence type="predicted"/>
<dbReference type="EMBL" id="CAUJNA010000354">
    <property type="protein sequence ID" value="CAJ1375979.1"/>
    <property type="molecule type" value="Genomic_DNA"/>
</dbReference>
<feature type="non-terminal residue" evidence="1">
    <location>
        <position position="1"/>
    </location>
</feature>
<name>A0AA36HV88_9DINO</name>
<sequence length="131" mass="13995">MSALLPRAVKRPELQWRGRLGSWRESSVQVVAVLWARFRVHLRGLALRKAVGSLRGQLAEALAAEAYALAEGDEIEAPLSGPVAVCTEDFGHNGTVAVALVARSSSVAALANPLKKLTLRGRATATWVDTI</sequence>
<organism evidence="1 2">
    <name type="scientific">Effrenium voratum</name>
    <dbReference type="NCBI Taxonomy" id="2562239"/>
    <lineage>
        <taxon>Eukaryota</taxon>
        <taxon>Sar</taxon>
        <taxon>Alveolata</taxon>
        <taxon>Dinophyceae</taxon>
        <taxon>Suessiales</taxon>
        <taxon>Symbiodiniaceae</taxon>
        <taxon>Effrenium</taxon>
    </lineage>
</organism>
<accession>A0AA36HV88</accession>
<evidence type="ECO:0000313" key="2">
    <source>
        <dbReference type="Proteomes" id="UP001178507"/>
    </source>
</evidence>
<protein>
    <submittedName>
        <fullName evidence="1">Uncharacterized protein</fullName>
    </submittedName>
</protein>
<feature type="non-terminal residue" evidence="1">
    <location>
        <position position="131"/>
    </location>
</feature>
<gene>
    <name evidence="1" type="ORF">EVOR1521_LOCUS5154</name>
</gene>